<dbReference type="EMBL" id="JBHTCE010000001">
    <property type="protein sequence ID" value="MFC7390438.1"/>
    <property type="molecule type" value="Genomic_DNA"/>
</dbReference>
<keyword evidence="1" id="KW-0808">Transferase</keyword>
<dbReference type="GO" id="GO:0032259">
    <property type="term" value="P:methylation"/>
    <property type="evidence" value="ECO:0007669"/>
    <property type="project" value="UniProtKB-KW"/>
</dbReference>
<organism evidence="1 2">
    <name type="scientific">Exiguobacterium aestuarii</name>
    <dbReference type="NCBI Taxonomy" id="273527"/>
    <lineage>
        <taxon>Bacteria</taxon>
        <taxon>Bacillati</taxon>
        <taxon>Bacillota</taxon>
        <taxon>Bacilli</taxon>
        <taxon>Bacillales</taxon>
        <taxon>Bacillales Family XII. Incertae Sedis</taxon>
        <taxon>Exiguobacterium</taxon>
    </lineage>
</organism>
<keyword evidence="2" id="KW-1185">Reference proteome</keyword>
<evidence type="ECO:0000313" key="2">
    <source>
        <dbReference type="Proteomes" id="UP001596439"/>
    </source>
</evidence>
<reference evidence="2" key="1">
    <citation type="journal article" date="2019" name="Int. J. Syst. Evol. Microbiol.">
        <title>The Global Catalogue of Microorganisms (GCM) 10K type strain sequencing project: providing services to taxonomists for standard genome sequencing and annotation.</title>
        <authorList>
            <consortium name="The Broad Institute Genomics Platform"/>
            <consortium name="The Broad Institute Genome Sequencing Center for Infectious Disease"/>
            <person name="Wu L."/>
            <person name="Ma J."/>
        </authorList>
    </citation>
    <scope>NUCLEOTIDE SEQUENCE [LARGE SCALE GENOMIC DNA]</scope>
    <source>
        <strain evidence="2">CCUG 55590</strain>
    </source>
</reference>
<dbReference type="InterPro" id="IPR029063">
    <property type="entry name" value="SAM-dependent_MTases_sf"/>
</dbReference>
<dbReference type="GO" id="GO:0008168">
    <property type="term" value="F:methyltransferase activity"/>
    <property type="evidence" value="ECO:0007669"/>
    <property type="project" value="UniProtKB-KW"/>
</dbReference>
<name>A0ABW2PLV2_9BACL</name>
<comment type="caution">
    <text evidence="1">The sequence shown here is derived from an EMBL/GenBank/DDBJ whole genome shotgun (WGS) entry which is preliminary data.</text>
</comment>
<protein>
    <submittedName>
        <fullName evidence="1">Class I SAM-dependent methyltransferase</fullName>
    </submittedName>
</protein>
<sequence>MKSSNRKSDEIKLVIGAGEYNNNPGWIHTQEEELNILDEPAWQNRFDVHSIKAILAEHVWEHLTYEEGVAAAKLCRNYLKPLGYIRCAVPDGYFPDESYQQIVQVGGPGPKDHPAASHKIVHTYQSIIRLFETAGYEVKLLEYCDENGKFHQQDWDGDDGVIFRSKKYDPRNQGEQLVFPSLIIDAIKPEWG</sequence>
<dbReference type="RefSeq" id="WP_214789512.1">
    <property type="nucleotide sequence ID" value="NZ_JANIEL010000110.1"/>
</dbReference>
<evidence type="ECO:0000313" key="1">
    <source>
        <dbReference type="EMBL" id="MFC7390438.1"/>
    </source>
</evidence>
<dbReference type="SUPFAM" id="SSF53335">
    <property type="entry name" value="S-adenosyl-L-methionine-dependent methyltransferases"/>
    <property type="match status" value="1"/>
</dbReference>
<gene>
    <name evidence="1" type="ORF">ACFQO8_09770</name>
</gene>
<keyword evidence="1" id="KW-0489">Methyltransferase</keyword>
<dbReference type="Proteomes" id="UP001596439">
    <property type="component" value="Unassembled WGS sequence"/>
</dbReference>
<dbReference type="Gene3D" id="3.40.50.150">
    <property type="entry name" value="Vaccinia Virus protein VP39"/>
    <property type="match status" value="1"/>
</dbReference>
<accession>A0ABW2PLV2</accession>
<proteinExistence type="predicted"/>